<dbReference type="KEGG" id="vg:921134"/>
<dbReference type="GeneID" id="921134"/>
<feature type="region of interest" description="Disordered" evidence="1">
    <location>
        <begin position="27"/>
        <end position="46"/>
    </location>
</feature>
<evidence type="ECO:0000313" key="3">
    <source>
        <dbReference type="Proteomes" id="UP000137095"/>
    </source>
</evidence>
<reference evidence="2 3" key="1">
    <citation type="journal article" date="2001" name="J. Virol.">
        <title>Analysis and characterization of the complete genome of tupaia (tree shrew) herpesvirus.</title>
        <authorList>
            <person name="Bahr U."/>
            <person name="Darai G."/>
        </authorList>
    </citation>
    <scope>NUCLEOTIDE SEQUENCE [LARGE SCALE GENOMIC DNA]</scope>
    <source>
        <strain evidence="2">2</strain>
    </source>
</reference>
<dbReference type="EMBL" id="AF281817">
    <property type="protein sequence ID" value="AAK57097.1"/>
    <property type="molecule type" value="Genomic_DNA"/>
</dbReference>
<keyword evidence="3" id="KW-1185">Reference proteome</keyword>
<accession>Q91TP0</accession>
<sequence length="104" mass="11431">MSTRSTRDRRSETTVLVVSVVRGPRVGGEVDRSARPDAERARAGRTNVITKRLGRSEETKRRRGRATPAVPQCTYTGRRRAIASIRSRSSLNACGSACSWCILA</sequence>
<name>Q91TP0_TUHV1</name>
<evidence type="ECO:0000313" key="2">
    <source>
        <dbReference type="EMBL" id="AAK57097.1"/>
    </source>
</evidence>
<dbReference type="Proteomes" id="UP000137095">
    <property type="component" value="Segment"/>
</dbReference>
<feature type="compositionally biased region" description="Basic and acidic residues" evidence="1">
    <location>
        <begin position="28"/>
        <end position="42"/>
    </location>
</feature>
<proteinExistence type="predicted"/>
<protein>
    <submittedName>
        <fullName evidence="2">T48.1</fullName>
    </submittedName>
</protein>
<evidence type="ECO:0000256" key="1">
    <source>
        <dbReference type="SAM" id="MobiDB-lite"/>
    </source>
</evidence>
<organism evidence="2 3">
    <name type="scientific">Tupaiid herpesvirus 1 (strain 1)</name>
    <name type="common">TuHV-1</name>
    <name type="synonym">Herpesvirus tupaia (strain 1)</name>
    <dbReference type="NCBI Taxonomy" id="10397"/>
    <lineage>
        <taxon>Viruses</taxon>
        <taxon>Duplodnaviria</taxon>
        <taxon>Heunggongvirae</taxon>
        <taxon>Peploviricota</taxon>
        <taxon>Herviviricetes</taxon>
        <taxon>Herpesvirales</taxon>
        <taxon>Orthoherpesviridae</taxon>
        <taxon>Betaherpesvirinae</taxon>
        <taxon>Quwivirus</taxon>
        <taxon>Quwivirus tupaiidbeta1</taxon>
    </lineage>
</organism>
<organismHost>
    <name type="scientific">Tupaia belangeri</name>
    <name type="common">Common tree shrew</name>
    <name type="synonym">Tupaia glis belangeri</name>
    <dbReference type="NCBI Taxonomy" id="37347"/>
</organismHost>
<dbReference type="RefSeq" id="NP_116402.1">
    <property type="nucleotide sequence ID" value="NC_002794.1"/>
</dbReference>